<protein>
    <submittedName>
        <fullName evidence="2">VOC family protein</fullName>
    </submittedName>
</protein>
<accession>A0ABW7F3S5</accession>
<dbReference type="InterPro" id="IPR004360">
    <property type="entry name" value="Glyas_Fos-R_dOase_dom"/>
</dbReference>
<dbReference type="Proteomes" id="UP001606210">
    <property type="component" value="Unassembled WGS sequence"/>
</dbReference>
<evidence type="ECO:0000259" key="1">
    <source>
        <dbReference type="PROSITE" id="PS51819"/>
    </source>
</evidence>
<dbReference type="PANTHER" id="PTHR36503:SF2">
    <property type="entry name" value="BLR2408 PROTEIN"/>
    <property type="match status" value="1"/>
</dbReference>
<sequence>MHKQIFVNLPCKQLPASKAFFEALGYTFNPQFTNDQGACMVLGENLYAMLLAEDFASSFTAKPLVDAKAGTEVLVCLSCESREEVDSLVAKARAAGASVPREPQDHGFMYIHGYEDLDGHIWELAWMSGEPPQE</sequence>
<name>A0ABW7F3S5_9BURK</name>
<dbReference type="PROSITE" id="PS51819">
    <property type="entry name" value="VOC"/>
    <property type="match status" value="1"/>
</dbReference>
<dbReference type="PANTHER" id="PTHR36503">
    <property type="entry name" value="BLR2520 PROTEIN"/>
    <property type="match status" value="1"/>
</dbReference>
<feature type="domain" description="VOC" evidence="1">
    <location>
        <begin position="3"/>
        <end position="127"/>
    </location>
</feature>
<dbReference type="RefSeq" id="WP_394478453.1">
    <property type="nucleotide sequence ID" value="NZ_JBIGHV010000003.1"/>
</dbReference>
<dbReference type="EMBL" id="JBIGHV010000003">
    <property type="protein sequence ID" value="MFG6430300.1"/>
    <property type="molecule type" value="Genomic_DNA"/>
</dbReference>
<reference evidence="2 3" key="1">
    <citation type="submission" date="2024-08" db="EMBL/GenBank/DDBJ databases">
        <authorList>
            <person name="Lu H."/>
        </authorList>
    </citation>
    <scope>NUCLEOTIDE SEQUENCE [LARGE SCALE GENOMIC DNA]</scope>
    <source>
        <strain evidence="2 3">LYH14W</strain>
    </source>
</reference>
<keyword evidence="3" id="KW-1185">Reference proteome</keyword>
<comment type="caution">
    <text evidence="2">The sequence shown here is derived from an EMBL/GenBank/DDBJ whole genome shotgun (WGS) entry which is preliminary data.</text>
</comment>
<organism evidence="2 3">
    <name type="scientific">Pelomonas parva</name>
    <dbReference type="NCBI Taxonomy" id="3299032"/>
    <lineage>
        <taxon>Bacteria</taxon>
        <taxon>Pseudomonadati</taxon>
        <taxon>Pseudomonadota</taxon>
        <taxon>Betaproteobacteria</taxon>
        <taxon>Burkholderiales</taxon>
        <taxon>Sphaerotilaceae</taxon>
        <taxon>Roseateles</taxon>
    </lineage>
</organism>
<dbReference type="Gene3D" id="3.10.180.10">
    <property type="entry name" value="2,3-Dihydroxybiphenyl 1,2-Dioxygenase, domain 1"/>
    <property type="match status" value="1"/>
</dbReference>
<dbReference type="SUPFAM" id="SSF54593">
    <property type="entry name" value="Glyoxalase/Bleomycin resistance protein/Dihydroxybiphenyl dioxygenase"/>
    <property type="match status" value="1"/>
</dbReference>
<proteinExistence type="predicted"/>
<dbReference type="Pfam" id="PF00903">
    <property type="entry name" value="Glyoxalase"/>
    <property type="match status" value="1"/>
</dbReference>
<dbReference type="InterPro" id="IPR029068">
    <property type="entry name" value="Glyas_Bleomycin-R_OHBP_Dase"/>
</dbReference>
<gene>
    <name evidence="2" type="ORF">ACG00Y_10270</name>
</gene>
<evidence type="ECO:0000313" key="3">
    <source>
        <dbReference type="Proteomes" id="UP001606210"/>
    </source>
</evidence>
<evidence type="ECO:0000313" key="2">
    <source>
        <dbReference type="EMBL" id="MFG6430300.1"/>
    </source>
</evidence>
<dbReference type="InterPro" id="IPR037523">
    <property type="entry name" value="VOC_core"/>
</dbReference>